<sequence>MNRKPLLLFAFPAFVLLILAAERMATILLGTYPASPDMWKIWLALHPSSGMVWQQVDVYLGGSMVLDFALLGAALGICWMACQARRSAAFFLANHGTLILAASMILIGGRPQTASTIAAFTAPSGFQFSLMMDFTWLNCMLAVIGVTTCTYCHFAYIRELGMRVESRRVRIMALQRDF</sequence>
<dbReference type="Proteomes" id="UP001387293">
    <property type="component" value="Unassembled WGS sequence"/>
</dbReference>
<comment type="caution">
    <text evidence="2">The sequence shown here is derived from an EMBL/GenBank/DDBJ whole genome shotgun (WGS) entry which is preliminary data.</text>
</comment>
<name>A0ABU8KXE9_9HYPH</name>
<keyword evidence="3" id="KW-1185">Reference proteome</keyword>
<accession>A0ABU8KXE9</accession>
<keyword evidence="1" id="KW-1133">Transmembrane helix</keyword>
<feature type="transmembrane region" description="Helical" evidence="1">
    <location>
        <begin position="134"/>
        <end position="157"/>
    </location>
</feature>
<evidence type="ECO:0000313" key="3">
    <source>
        <dbReference type="Proteomes" id="UP001387293"/>
    </source>
</evidence>
<proteinExistence type="predicted"/>
<keyword evidence="1" id="KW-0812">Transmembrane</keyword>
<keyword evidence="1" id="KW-0472">Membrane</keyword>
<feature type="transmembrane region" description="Helical" evidence="1">
    <location>
        <begin position="88"/>
        <end position="107"/>
    </location>
</feature>
<organism evidence="2 3">
    <name type="scientific">Mesorhizobium salmacidum</name>
    <dbReference type="NCBI Taxonomy" id="3015171"/>
    <lineage>
        <taxon>Bacteria</taxon>
        <taxon>Pseudomonadati</taxon>
        <taxon>Pseudomonadota</taxon>
        <taxon>Alphaproteobacteria</taxon>
        <taxon>Hyphomicrobiales</taxon>
        <taxon>Phyllobacteriaceae</taxon>
        <taxon>Mesorhizobium</taxon>
    </lineage>
</organism>
<feature type="transmembrane region" description="Helical" evidence="1">
    <location>
        <begin position="58"/>
        <end position="81"/>
    </location>
</feature>
<reference evidence="2 3" key="1">
    <citation type="submission" date="2022-12" db="EMBL/GenBank/DDBJ databases">
        <authorList>
            <person name="Muema E."/>
        </authorList>
    </citation>
    <scope>NUCLEOTIDE SEQUENCE [LARGE SCALE GENOMIC DNA]</scope>
    <source>
        <strain evidence="3">1326</strain>
    </source>
</reference>
<evidence type="ECO:0000313" key="2">
    <source>
        <dbReference type="EMBL" id="MEI9409780.1"/>
    </source>
</evidence>
<dbReference type="RefSeq" id="WP_337106732.1">
    <property type="nucleotide sequence ID" value="NZ_JAPYKS010000008.1"/>
</dbReference>
<protein>
    <submittedName>
        <fullName evidence="2">Uncharacterized protein</fullName>
    </submittedName>
</protein>
<evidence type="ECO:0000256" key="1">
    <source>
        <dbReference type="SAM" id="Phobius"/>
    </source>
</evidence>
<dbReference type="EMBL" id="JAPYKS010000008">
    <property type="protein sequence ID" value="MEI9409780.1"/>
    <property type="molecule type" value="Genomic_DNA"/>
</dbReference>
<gene>
    <name evidence="2" type="ORF">O7A60_13490</name>
</gene>